<reference evidence="2" key="1">
    <citation type="journal article" date="2016" name="Genome Announc.">
        <title>Genome sequences of three species of Hanseniaspora isolated from spontaneous wine fermentations.</title>
        <authorList>
            <person name="Sternes P.R."/>
            <person name="Lee D."/>
            <person name="Kutyna D.R."/>
            <person name="Borneman A.R."/>
        </authorList>
    </citation>
    <scope>NUCLEOTIDE SEQUENCE [LARGE SCALE GENOMIC DNA]</scope>
    <source>
        <strain evidence="2">AWRI3578</strain>
    </source>
</reference>
<sequence length="380" mass="44166">MAKSYTEEDVLIIIEKSNINNTNKQYKKTVKLIKPLLASYNFNDINSKILILDAYLQALIELDLIEDVFNVTQELIQLDPNSAKSNNNKYFILAQIIGGKKGIELYLNGIKNIDNKDKIIECYLSIVDIYMTDLCFEEDAEQQCDYYLNQSLSLNENNFMVYSYLGSFRISQQSFDNALECFKKSWALFTENLDNIEMDKSKILQYCYNLIKFLMELGDLSLIDSILAYSKQLEDDNIEGLYLEGFYNYLNLKIKLFNISNNLDINNNYTPNQFMENEMNVHILNFQIDFSLVEANSVLNELFIDAKIAFSYLLLLVDNLNLQNQDLISDDFLEFYEGSKNILISELNGIIDRDELIKLKNGEFINEAEEIDLENEVLEE</sequence>
<evidence type="ECO:0000313" key="1">
    <source>
        <dbReference type="EMBL" id="OEJ81249.1"/>
    </source>
</evidence>
<gene>
    <name evidence="1" type="ORF">AWRI3578_g3658</name>
</gene>
<dbReference type="OrthoDB" id="1914839at2759"/>
<evidence type="ECO:0000313" key="2">
    <source>
        <dbReference type="Proteomes" id="UP000095605"/>
    </source>
</evidence>
<name>A0A1E5R2X6_9ASCO</name>
<accession>A0A1E5R2X6</accession>
<dbReference type="Gene3D" id="1.25.40.10">
    <property type="entry name" value="Tetratricopeptide repeat domain"/>
    <property type="match status" value="1"/>
</dbReference>
<protein>
    <submittedName>
        <fullName evidence="1">Assembly chaperone of RPL4</fullName>
    </submittedName>
</protein>
<proteinExistence type="predicted"/>
<dbReference type="Proteomes" id="UP000095605">
    <property type="component" value="Unassembled WGS sequence"/>
</dbReference>
<dbReference type="EMBL" id="LPNL01000009">
    <property type="protein sequence ID" value="OEJ81249.1"/>
    <property type="molecule type" value="Genomic_DNA"/>
</dbReference>
<keyword evidence="2" id="KW-1185">Reference proteome</keyword>
<dbReference type="InterPro" id="IPR011990">
    <property type="entry name" value="TPR-like_helical_dom_sf"/>
</dbReference>
<dbReference type="AlphaFoldDB" id="A0A1E5R2X6"/>
<comment type="caution">
    <text evidence="1">The sequence shown here is derived from an EMBL/GenBank/DDBJ whole genome shotgun (WGS) entry which is preliminary data.</text>
</comment>
<organism evidence="1 2">
    <name type="scientific">Hanseniaspora opuntiae</name>
    <dbReference type="NCBI Taxonomy" id="211096"/>
    <lineage>
        <taxon>Eukaryota</taxon>
        <taxon>Fungi</taxon>
        <taxon>Dikarya</taxon>
        <taxon>Ascomycota</taxon>
        <taxon>Saccharomycotina</taxon>
        <taxon>Saccharomycetes</taxon>
        <taxon>Saccharomycodales</taxon>
        <taxon>Saccharomycodaceae</taxon>
        <taxon>Hanseniaspora</taxon>
    </lineage>
</organism>
<dbReference type="SUPFAM" id="SSF48452">
    <property type="entry name" value="TPR-like"/>
    <property type="match status" value="1"/>
</dbReference>